<accession>A0A0R1NI00</accession>
<protein>
    <submittedName>
        <fullName evidence="1">Uncharacterized protein</fullName>
    </submittedName>
</protein>
<gene>
    <name evidence="1" type="ORF">FC98_GL002116</name>
</gene>
<evidence type="ECO:0000313" key="2">
    <source>
        <dbReference type="Proteomes" id="UP000051439"/>
    </source>
</evidence>
<comment type="caution">
    <text evidence="1">The sequence shown here is derived from an EMBL/GenBank/DDBJ whole genome shotgun (WGS) entry which is preliminary data.</text>
</comment>
<dbReference type="EMBL" id="AZEB01000045">
    <property type="protein sequence ID" value="KRL19532.1"/>
    <property type="molecule type" value="Genomic_DNA"/>
</dbReference>
<dbReference type="PATRIC" id="fig|1423766.4.peg.2195"/>
<dbReference type="AlphaFoldDB" id="A0A0R1NI00"/>
<dbReference type="Proteomes" id="UP000051439">
    <property type="component" value="Unassembled WGS sequence"/>
</dbReference>
<name>A0A0R1NI00_9LACO</name>
<reference evidence="1 2" key="1">
    <citation type="journal article" date="2015" name="Genome Announc.">
        <title>Expanding the biotechnology potential of lactobacilli through comparative genomics of 213 strains and associated genera.</title>
        <authorList>
            <person name="Sun Z."/>
            <person name="Harris H.M."/>
            <person name="McCann A."/>
            <person name="Guo C."/>
            <person name="Argimon S."/>
            <person name="Zhang W."/>
            <person name="Yang X."/>
            <person name="Jeffery I.B."/>
            <person name="Cooney J.C."/>
            <person name="Kagawa T.F."/>
            <person name="Liu W."/>
            <person name="Song Y."/>
            <person name="Salvetti E."/>
            <person name="Wrobel A."/>
            <person name="Rasinkangas P."/>
            <person name="Parkhill J."/>
            <person name="Rea M.C."/>
            <person name="O'Sullivan O."/>
            <person name="Ritari J."/>
            <person name="Douillard F.P."/>
            <person name="Paul Ross R."/>
            <person name="Yang R."/>
            <person name="Briner A.E."/>
            <person name="Felis G.E."/>
            <person name="de Vos W.M."/>
            <person name="Barrangou R."/>
            <person name="Klaenhammer T.R."/>
            <person name="Caufield P.W."/>
            <person name="Cui Y."/>
            <person name="Zhang H."/>
            <person name="O'Toole P.W."/>
        </authorList>
    </citation>
    <scope>NUCLEOTIDE SEQUENCE [LARGE SCALE GENOMIC DNA]</scope>
    <source>
        <strain evidence="1 2">DSM 19906</strain>
    </source>
</reference>
<organism evidence="1 2">
    <name type="scientific">Lentilactobacillus kisonensis DSM 19906 = JCM 15041</name>
    <dbReference type="NCBI Taxonomy" id="1423766"/>
    <lineage>
        <taxon>Bacteria</taxon>
        <taxon>Bacillati</taxon>
        <taxon>Bacillota</taxon>
        <taxon>Bacilli</taxon>
        <taxon>Lactobacillales</taxon>
        <taxon>Lactobacillaceae</taxon>
        <taxon>Lentilactobacillus</taxon>
    </lineage>
</organism>
<keyword evidence="2" id="KW-1185">Reference proteome</keyword>
<evidence type="ECO:0000313" key="1">
    <source>
        <dbReference type="EMBL" id="KRL19532.1"/>
    </source>
</evidence>
<sequence>MQFLKCLLPQQYNENPDIFDQPVIPAYLLNKDKLEREGIFYGKTWKDFKHDIQWM</sequence>
<proteinExistence type="predicted"/>